<keyword evidence="2 3" id="KW-0175">Coiled coil</keyword>
<feature type="domain" description="YknX-like barrel-sandwich hybrid" evidence="5">
    <location>
        <begin position="74"/>
        <end position="261"/>
    </location>
</feature>
<evidence type="ECO:0000256" key="4">
    <source>
        <dbReference type="SAM" id="Phobius"/>
    </source>
</evidence>
<dbReference type="InterPro" id="IPR058639">
    <property type="entry name" value="BSH_YknX-like"/>
</dbReference>
<dbReference type="AlphaFoldDB" id="A0A399IIY9"/>
<reference evidence="7 8" key="1">
    <citation type="submission" date="2018-08" db="EMBL/GenBank/DDBJ databases">
        <title>Genome of Clostridium chromiireducens C1, DSM12136.</title>
        <authorList>
            <person name="Xing M."/>
            <person name="Wei Y."/>
            <person name="Ang E.L."/>
            <person name="Zhao H."/>
            <person name="Zhang Y."/>
        </authorList>
    </citation>
    <scope>NUCLEOTIDE SEQUENCE [LARGE SCALE GENOMIC DNA]</scope>
    <source>
        <strain evidence="7 8">C1</strain>
    </source>
</reference>
<dbReference type="Pfam" id="PF25984">
    <property type="entry name" value="BSH_YknX"/>
    <property type="match status" value="1"/>
</dbReference>
<evidence type="ECO:0000259" key="6">
    <source>
        <dbReference type="Pfam" id="PF25990"/>
    </source>
</evidence>
<evidence type="ECO:0000313" key="7">
    <source>
        <dbReference type="EMBL" id="RII32920.1"/>
    </source>
</evidence>
<evidence type="ECO:0000256" key="1">
    <source>
        <dbReference type="ARBA" id="ARBA00004196"/>
    </source>
</evidence>
<dbReference type="GO" id="GO:0030313">
    <property type="term" value="C:cell envelope"/>
    <property type="evidence" value="ECO:0007669"/>
    <property type="project" value="UniProtKB-SubCell"/>
</dbReference>
<feature type="coiled-coil region" evidence="3">
    <location>
        <begin position="98"/>
        <end position="165"/>
    </location>
</feature>
<dbReference type="Proteomes" id="UP000265930">
    <property type="component" value="Unassembled WGS sequence"/>
</dbReference>
<feature type="domain" description="YknX-like beta-barrel" evidence="6">
    <location>
        <begin position="275"/>
        <end position="353"/>
    </location>
</feature>
<name>A0A399IIY9_9CLOT</name>
<organism evidence="7 8">
    <name type="scientific">Clostridium chromiireducens</name>
    <dbReference type="NCBI Taxonomy" id="225345"/>
    <lineage>
        <taxon>Bacteria</taxon>
        <taxon>Bacillati</taxon>
        <taxon>Bacillota</taxon>
        <taxon>Clostridia</taxon>
        <taxon>Eubacteriales</taxon>
        <taxon>Clostridiaceae</taxon>
        <taxon>Clostridium</taxon>
    </lineage>
</organism>
<dbReference type="Gene3D" id="2.40.30.170">
    <property type="match status" value="1"/>
</dbReference>
<keyword evidence="4" id="KW-0472">Membrane</keyword>
<evidence type="ECO:0000313" key="8">
    <source>
        <dbReference type="Proteomes" id="UP000265930"/>
    </source>
</evidence>
<feature type="coiled-coil region" evidence="3">
    <location>
        <begin position="190"/>
        <end position="242"/>
    </location>
</feature>
<dbReference type="Gene3D" id="2.40.50.100">
    <property type="match status" value="1"/>
</dbReference>
<sequence length="444" mass="49167">MDKNVFLNKKILIGAVSIILLAGIGISYGIKNSKVKAKEVTIENAVKETIIENTIATGNIEANYRSNILLDNKKKIIKVQVTEGQAVKKDDVLVVFDSSDEENELEKQQINLKNAELTLNQMLNGGVEADKSASENSVAQANYSLENAKRKYDDANKKFKQNEELFNSGAISKNEYEDSKKNMEDSYTAVKSAEDALENAETSLKATNSNSETKIANQKNQIELIKKDMENYKQKIKDCTVTSNIDGKVIKVDAKENQYPSSGDQIIVDDVSKYKVVVNLKQYDALKAKIGQKANVKIKGSENSYSGTVIEIGQFAEAETNSSTDNQDSKVKVTVTIDNPGDDIKSGYEADVELIFNEKKDSLAVRFDGIKEDKEKGQKFIFAVDPNNIVTRKYINIGIESEYYAEVTNGIDENEKYVLNPPENLKEGDLVIQGSSAKTSSNPK</sequence>
<proteinExistence type="predicted"/>
<dbReference type="Pfam" id="PF25990">
    <property type="entry name" value="Beta-barrel_YknX"/>
    <property type="match status" value="1"/>
</dbReference>
<gene>
    <name evidence="7" type="ORF">D2A34_18955</name>
</gene>
<dbReference type="PANTHER" id="PTHR32347">
    <property type="entry name" value="EFFLUX SYSTEM COMPONENT YKNX-RELATED"/>
    <property type="match status" value="1"/>
</dbReference>
<dbReference type="EMBL" id="QXDJ01000005">
    <property type="protein sequence ID" value="RII32920.1"/>
    <property type="molecule type" value="Genomic_DNA"/>
</dbReference>
<accession>A0A399IIY9</accession>
<dbReference type="Gene3D" id="1.10.287.470">
    <property type="entry name" value="Helix hairpin bin"/>
    <property type="match status" value="2"/>
</dbReference>
<dbReference type="InterPro" id="IPR050465">
    <property type="entry name" value="UPF0194_transport"/>
</dbReference>
<dbReference type="RefSeq" id="WP_119367610.1">
    <property type="nucleotide sequence ID" value="NZ_QXDJ01000005.1"/>
</dbReference>
<comment type="subcellular location">
    <subcellularLocation>
        <location evidence="1">Cell envelope</location>
    </subcellularLocation>
</comment>
<keyword evidence="4" id="KW-0812">Transmembrane</keyword>
<feature type="transmembrane region" description="Helical" evidence="4">
    <location>
        <begin position="12"/>
        <end position="30"/>
    </location>
</feature>
<protein>
    <submittedName>
        <fullName evidence="7">HlyD family efflux transporter periplasmic adaptor subunit</fullName>
    </submittedName>
</protein>
<evidence type="ECO:0000256" key="3">
    <source>
        <dbReference type="SAM" id="Coils"/>
    </source>
</evidence>
<dbReference type="PANTHER" id="PTHR32347:SF14">
    <property type="entry name" value="EFFLUX SYSTEM COMPONENT YKNX-RELATED"/>
    <property type="match status" value="1"/>
</dbReference>
<comment type="caution">
    <text evidence="7">The sequence shown here is derived from an EMBL/GenBank/DDBJ whole genome shotgun (WGS) entry which is preliminary data.</text>
</comment>
<dbReference type="InterPro" id="IPR058636">
    <property type="entry name" value="Beta-barrel_YknX"/>
</dbReference>
<evidence type="ECO:0000256" key="2">
    <source>
        <dbReference type="ARBA" id="ARBA00023054"/>
    </source>
</evidence>
<keyword evidence="4" id="KW-1133">Transmembrane helix</keyword>
<evidence type="ECO:0000259" key="5">
    <source>
        <dbReference type="Pfam" id="PF25984"/>
    </source>
</evidence>